<dbReference type="PANTHER" id="PTHR23279">
    <property type="entry name" value="DEFECTIVE PROBOSCIS EXTENSION RESPONSE DPR -RELATED"/>
    <property type="match status" value="1"/>
</dbReference>
<dbReference type="PANTHER" id="PTHR23279:SF36">
    <property type="entry name" value="DEFECTIVE PROBOSCIS EXTENSION RESPONSE 9, ISOFORM A"/>
    <property type="match status" value="1"/>
</dbReference>
<feature type="domain" description="Ig-like" evidence="2">
    <location>
        <begin position="45"/>
        <end position="146"/>
    </location>
</feature>
<keyword evidence="1" id="KW-0472">Membrane</keyword>
<protein>
    <submittedName>
        <fullName evidence="3">Neurotriminlike [Nasonia vitripennis]</fullName>
    </submittedName>
</protein>
<dbReference type="GO" id="GO:0032589">
    <property type="term" value="C:neuron projection membrane"/>
    <property type="evidence" value="ECO:0007669"/>
    <property type="project" value="TreeGrafter"/>
</dbReference>
<dbReference type="InterPro" id="IPR013783">
    <property type="entry name" value="Ig-like_fold"/>
</dbReference>
<organism evidence="3">
    <name type="scientific">Lepeophtheirus salmonis</name>
    <name type="common">Salmon louse</name>
    <name type="synonym">Caligus salmonis</name>
    <dbReference type="NCBI Taxonomy" id="72036"/>
    <lineage>
        <taxon>Eukaryota</taxon>
        <taxon>Metazoa</taxon>
        <taxon>Ecdysozoa</taxon>
        <taxon>Arthropoda</taxon>
        <taxon>Crustacea</taxon>
        <taxon>Multicrustacea</taxon>
        <taxon>Hexanauplia</taxon>
        <taxon>Copepoda</taxon>
        <taxon>Siphonostomatoida</taxon>
        <taxon>Caligidae</taxon>
        <taxon>Lepeophtheirus</taxon>
    </lineage>
</organism>
<dbReference type="InterPro" id="IPR003598">
    <property type="entry name" value="Ig_sub2"/>
</dbReference>
<accession>A0A0K2TXP3</accession>
<dbReference type="SUPFAM" id="SSF48726">
    <property type="entry name" value="Immunoglobulin"/>
    <property type="match status" value="2"/>
</dbReference>
<dbReference type="OrthoDB" id="5969816at2759"/>
<feature type="transmembrane region" description="Helical" evidence="1">
    <location>
        <begin position="264"/>
        <end position="285"/>
    </location>
</feature>
<dbReference type="EMBL" id="HACA01013423">
    <property type="protein sequence ID" value="CDW30784.1"/>
    <property type="molecule type" value="Transcribed_RNA"/>
</dbReference>
<reference evidence="3" key="1">
    <citation type="submission" date="2014-05" db="EMBL/GenBank/DDBJ databases">
        <authorList>
            <person name="Chronopoulou M."/>
        </authorList>
    </citation>
    <scope>NUCLEOTIDE SEQUENCE</scope>
    <source>
        <tissue evidence="3">Whole organism</tissue>
    </source>
</reference>
<keyword evidence="1" id="KW-1133">Transmembrane helix</keyword>
<dbReference type="AlphaFoldDB" id="A0A0K2TXP3"/>
<dbReference type="InterPro" id="IPR013098">
    <property type="entry name" value="Ig_I-set"/>
</dbReference>
<proteinExistence type="predicted"/>
<dbReference type="SMART" id="SM00409">
    <property type="entry name" value="IG"/>
    <property type="match status" value="2"/>
</dbReference>
<evidence type="ECO:0000313" key="3">
    <source>
        <dbReference type="EMBL" id="CDW30784.1"/>
    </source>
</evidence>
<feature type="domain" description="Ig-like" evidence="2">
    <location>
        <begin position="148"/>
        <end position="241"/>
    </location>
</feature>
<dbReference type="FunFam" id="2.60.40.10:FF:000533">
    <property type="entry name" value="Uncharacterized protein, isoform A"/>
    <property type="match status" value="1"/>
</dbReference>
<dbReference type="FunFam" id="2.60.40.10:FF:000129">
    <property type="entry name" value="CLUMA_CG018772, isoform A"/>
    <property type="match status" value="1"/>
</dbReference>
<dbReference type="InterPro" id="IPR003599">
    <property type="entry name" value="Ig_sub"/>
</dbReference>
<dbReference type="Pfam" id="PF13927">
    <property type="entry name" value="Ig_3"/>
    <property type="match status" value="1"/>
</dbReference>
<dbReference type="Gene3D" id="2.60.40.10">
    <property type="entry name" value="Immunoglobulins"/>
    <property type="match status" value="2"/>
</dbReference>
<keyword evidence="1" id="KW-0812">Transmembrane</keyword>
<dbReference type="GO" id="GO:0050808">
    <property type="term" value="P:synapse organization"/>
    <property type="evidence" value="ECO:0007669"/>
    <property type="project" value="TreeGrafter"/>
</dbReference>
<dbReference type="InterPro" id="IPR037448">
    <property type="entry name" value="Zig-8"/>
</dbReference>
<evidence type="ECO:0000256" key="1">
    <source>
        <dbReference type="SAM" id="Phobius"/>
    </source>
</evidence>
<dbReference type="SMART" id="SM00408">
    <property type="entry name" value="IGc2"/>
    <property type="match status" value="2"/>
</dbReference>
<sequence>MSYSNTNDPSIQEDLNKLYDTKPVKVHTNSLNEKEHPHLDSDRTPYFDFIHSGDVTAVLGKTAILNCRVKNLGNKTVSWVRHDDTHLLTIGRYTYTSDLRFKAIHKELSEDYLLQIKPTTKRDGGKYECQISSTPPHSHIVNLEIAVPNTSILGGADIYFNLGSTINLTCLISESPIPPSYIFWRHNDEIISYDSTRGGVSVITDKGDSITSSFLIIQNAKHGDSGTYSCSPSLGDTISVNVHVLRGETSHQLILTNSSSFSPVFPLSALLFELLIQLIMIWCFYQ</sequence>
<evidence type="ECO:0000259" key="2">
    <source>
        <dbReference type="PROSITE" id="PS50835"/>
    </source>
</evidence>
<dbReference type="Pfam" id="PF07679">
    <property type="entry name" value="I-set"/>
    <property type="match status" value="1"/>
</dbReference>
<dbReference type="PROSITE" id="PS50835">
    <property type="entry name" value="IG_LIKE"/>
    <property type="match status" value="2"/>
</dbReference>
<dbReference type="InterPro" id="IPR036179">
    <property type="entry name" value="Ig-like_dom_sf"/>
</dbReference>
<dbReference type="InterPro" id="IPR007110">
    <property type="entry name" value="Ig-like_dom"/>
</dbReference>
<name>A0A0K2TXP3_LEPSM</name>